<name>A0A914HXJ1_GLORO</name>
<dbReference type="Proteomes" id="UP000887572">
    <property type="component" value="Unplaced"/>
</dbReference>
<dbReference type="Gene3D" id="3.40.50.300">
    <property type="entry name" value="P-loop containing nucleotide triphosphate hydrolases"/>
    <property type="match status" value="1"/>
</dbReference>
<organism evidence="1 2">
    <name type="scientific">Globodera rostochiensis</name>
    <name type="common">Golden nematode worm</name>
    <name type="synonym">Heterodera rostochiensis</name>
    <dbReference type="NCBI Taxonomy" id="31243"/>
    <lineage>
        <taxon>Eukaryota</taxon>
        <taxon>Metazoa</taxon>
        <taxon>Ecdysozoa</taxon>
        <taxon>Nematoda</taxon>
        <taxon>Chromadorea</taxon>
        <taxon>Rhabditida</taxon>
        <taxon>Tylenchina</taxon>
        <taxon>Tylenchomorpha</taxon>
        <taxon>Tylenchoidea</taxon>
        <taxon>Heteroderidae</taxon>
        <taxon>Heteroderinae</taxon>
        <taxon>Globodera</taxon>
    </lineage>
</organism>
<evidence type="ECO:0000313" key="1">
    <source>
        <dbReference type="Proteomes" id="UP000887572"/>
    </source>
</evidence>
<evidence type="ECO:0000313" key="2">
    <source>
        <dbReference type="WBParaSite" id="Gr19_v10_g5580.t1"/>
    </source>
</evidence>
<dbReference type="Pfam" id="PF08477">
    <property type="entry name" value="Roc"/>
    <property type="match status" value="1"/>
</dbReference>
<dbReference type="SUPFAM" id="SSF52540">
    <property type="entry name" value="P-loop containing nucleoside triphosphate hydrolases"/>
    <property type="match status" value="1"/>
</dbReference>
<keyword evidence="1" id="KW-1185">Reference proteome</keyword>
<dbReference type="InterPro" id="IPR027417">
    <property type="entry name" value="P-loop_NTPase"/>
</dbReference>
<accession>A0A914HXJ1</accession>
<protein>
    <submittedName>
        <fullName evidence="2">Small monomeric GTPase</fullName>
    </submittedName>
</protein>
<proteinExistence type="predicted"/>
<reference evidence="2" key="1">
    <citation type="submission" date="2022-11" db="UniProtKB">
        <authorList>
            <consortium name="WormBaseParasite"/>
        </authorList>
    </citation>
    <scope>IDENTIFICATION</scope>
</reference>
<dbReference type="WBParaSite" id="Gr19_v10_g5580.t1">
    <property type="protein sequence ID" value="Gr19_v10_g5580.t1"/>
    <property type="gene ID" value="Gr19_v10_g5580"/>
</dbReference>
<dbReference type="AlphaFoldDB" id="A0A914HXJ1"/>
<sequence>MMLKVILLGEAGVGKSSLMNQYVNRQFVSAYKATGSSASCLPIFRQSMLNHMHHNVVAILIHDQREQIFMQQLIVSPDLQPVHAQSHA</sequence>